<dbReference type="EMBL" id="JAMKFB020000005">
    <property type="protein sequence ID" value="KAL0192229.1"/>
    <property type="molecule type" value="Genomic_DNA"/>
</dbReference>
<gene>
    <name evidence="1" type="ORF">M9458_010525</name>
</gene>
<feature type="non-terminal residue" evidence="1">
    <location>
        <position position="1"/>
    </location>
</feature>
<keyword evidence="2" id="KW-1185">Reference proteome</keyword>
<comment type="caution">
    <text evidence="1">The sequence shown here is derived from an EMBL/GenBank/DDBJ whole genome shotgun (WGS) entry which is preliminary data.</text>
</comment>
<dbReference type="AlphaFoldDB" id="A0ABD0R143"/>
<proteinExistence type="predicted"/>
<evidence type="ECO:0000313" key="2">
    <source>
        <dbReference type="Proteomes" id="UP001529510"/>
    </source>
</evidence>
<dbReference type="Proteomes" id="UP001529510">
    <property type="component" value="Unassembled WGS sequence"/>
</dbReference>
<evidence type="ECO:0000313" key="1">
    <source>
        <dbReference type="EMBL" id="KAL0192229.1"/>
    </source>
</evidence>
<feature type="non-terminal residue" evidence="1">
    <location>
        <position position="49"/>
    </location>
</feature>
<sequence>TFWTPPSLQTFTGITRKDLYLDPADDLGAITGLASGAARGGGALSCVAP</sequence>
<organism evidence="1 2">
    <name type="scientific">Cirrhinus mrigala</name>
    <name type="common">Mrigala</name>
    <dbReference type="NCBI Taxonomy" id="683832"/>
    <lineage>
        <taxon>Eukaryota</taxon>
        <taxon>Metazoa</taxon>
        <taxon>Chordata</taxon>
        <taxon>Craniata</taxon>
        <taxon>Vertebrata</taxon>
        <taxon>Euteleostomi</taxon>
        <taxon>Actinopterygii</taxon>
        <taxon>Neopterygii</taxon>
        <taxon>Teleostei</taxon>
        <taxon>Ostariophysi</taxon>
        <taxon>Cypriniformes</taxon>
        <taxon>Cyprinidae</taxon>
        <taxon>Labeoninae</taxon>
        <taxon>Labeonini</taxon>
        <taxon>Cirrhinus</taxon>
    </lineage>
</organism>
<protein>
    <submittedName>
        <fullName evidence="1">Uncharacterized protein</fullName>
    </submittedName>
</protein>
<name>A0ABD0R143_CIRMR</name>
<accession>A0ABD0R143</accession>
<reference evidence="1 2" key="1">
    <citation type="submission" date="2024-05" db="EMBL/GenBank/DDBJ databases">
        <title>Genome sequencing and assembly of Indian major carp, Cirrhinus mrigala (Hamilton, 1822).</title>
        <authorList>
            <person name="Mohindra V."/>
            <person name="Chowdhury L.M."/>
            <person name="Lal K."/>
            <person name="Jena J.K."/>
        </authorList>
    </citation>
    <scope>NUCLEOTIDE SEQUENCE [LARGE SCALE GENOMIC DNA]</scope>
    <source>
        <strain evidence="1">CM1030</strain>
        <tissue evidence="1">Blood</tissue>
    </source>
</reference>